<feature type="compositionally biased region" description="Basic and acidic residues" evidence="1">
    <location>
        <begin position="390"/>
        <end position="404"/>
    </location>
</feature>
<dbReference type="Proteomes" id="UP001370490">
    <property type="component" value="Unassembled WGS sequence"/>
</dbReference>
<keyword evidence="4" id="KW-1185">Reference proteome</keyword>
<evidence type="ECO:0000259" key="2">
    <source>
        <dbReference type="Pfam" id="PF05022"/>
    </source>
</evidence>
<feature type="region of interest" description="Disordered" evidence="1">
    <location>
        <begin position="278"/>
        <end position="452"/>
    </location>
</feature>
<dbReference type="Pfam" id="PF05022">
    <property type="entry name" value="SRP40_C"/>
    <property type="match status" value="1"/>
</dbReference>
<evidence type="ECO:0000256" key="1">
    <source>
        <dbReference type="SAM" id="MobiDB-lite"/>
    </source>
</evidence>
<dbReference type="GO" id="GO:0046982">
    <property type="term" value="F:protein heterodimerization activity"/>
    <property type="evidence" value="ECO:0007669"/>
    <property type="project" value="InterPro"/>
</dbReference>
<feature type="compositionally biased region" description="Basic and acidic residues" evidence="1">
    <location>
        <begin position="332"/>
        <end position="352"/>
    </location>
</feature>
<protein>
    <submittedName>
        <fullName evidence="3">Srp40, C-terminal</fullName>
    </submittedName>
</protein>
<name>A0AAN8VD09_9MAGN</name>
<comment type="caution">
    <text evidence="3">The sequence shown here is derived from an EMBL/GenBank/DDBJ whole genome shotgun (WGS) entry which is preliminary data.</text>
</comment>
<gene>
    <name evidence="3" type="ORF">RJ641_006347</name>
</gene>
<dbReference type="PANTHER" id="PTHR23216">
    <property type="entry name" value="NUCLEOLAR AND COILED-BODY PHOSPHOPROTEIN 1"/>
    <property type="match status" value="1"/>
</dbReference>
<dbReference type="AlphaFoldDB" id="A0AAN8VD09"/>
<dbReference type="InterPro" id="IPR006594">
    <property type="entry name" value="LisH"/>
</dbReference>
<dbReference type="PANTHER" id="PTHR23216:SF1">
    <property type="entry name" value="NUCLEOLAR AND COILED-BODY PHOSPHOPROTEIN 1"/>
    <property type="match status" value="1"/>
</dbReference>
<reference evidence="3 4" key="1">
    <citation type="submission" date="2023-12" db="EMBL/GenBank/DDBJ databases">
        <title>A high-quality genome assembly for Dillenia turbinata (Dilleniales).</title>
        <authorList>
            <person name="Chanderbali A."/>
        </authorList>
    </citation>
    <scope>NUCLEOTIDE SEQUENCE [LARGE SCALE GENOMIC DNA]</scope>
    <source>
        <strain evidence="3">LSX21</strain>
        <tissue evidence="3">Leaf</tissue>
    </source>
</reference>
<dbReference type="EMBL" id="JBAMMX010000014">
    <property type="protein sequence ID" value="KAK6927756.1"/>
    <property type="molecule type" value="Genomic_DNA"/>
</dbReference>
<evidence type="ECO:0000313" key="3">
    <source>
        <dbReference type="EMBL" id="KAK6927756.1"/>
    </source>
</evidence>
<sequence>MSPSSITLDCENEDTKSQLLLLQSLCQYLEQKGFAKSLKKLCSEAGIEDQKVIVSPFMGISSLVIDSADTLRFLLSGYGVVQTGYLAYIMSTPFTQHPHGCNHDNSGRLESNILLATGWTVLWPSLWRASKDSWKSCSLDLEKMYQNYLESRAPSLLLHRALLKFKVAAGQQGKYCIAFDITVTAVQEAAQVYVACLFEDPNLCIVHSKRATYMDKYIEMLLEFTAAEYVKLLLNFADTKCKSQKEHGILLAAEMDDTFNIGAVETVCKKKKGLAELSPVADKEEEPTNDAMPDTKLKEKKKSKKSSDENTELGNSTERDNKRKEKKKKKSKTGDDIVEKYSEFFQEEKSNKLDSSQAKNGYELETSNEPDNHKKKTQKQKSDAICGSEVKQEGVECQDSKAAEDASEAPIKEKNKKRKKEKSASNDGKIGENGVKLASKKSTKGQQSAEDEKHRITLTPLVSDTVLRNSDLIGVNIHLAFAGVLQYLSRYDMWYLFFDLFLCVFESTMGACLGCQAASLRITVLNFVLGWDMGRQQIVSNVMCKDSVLVGRVDCPKMVKAFQRVKVDEIKFADEKLHDNSYWAKGGAENGYGAKAQEVLGQVKGRDFRHEKTKKKRGSYRGGQIDLLSHSVKFADSDDE</sequence>
<feature type="compositionally biased region" description="Polar residues" evidence="1">
    <location>
        <begin position="353"/>
        <end position="369"/>
    </location>
</feature>
<accession>A0AAN8VD09</accession>
<feature type="domain" description="Srp40 C-terminal" evidence="2">
    <location>
        <begin position="562"/>
        <end position="634"/>
    </location>
</feature>
<dbReference type="GO" id="GO:0005730">
    <property type="term" value="C:nucleolus"/>
    <property type="evidence" value="ECO:0007669"/>
    <property type="project" value="InterPro"/>
</dbReference>
<dbReference type="InterPro" id="IPR007718">
    <property type="entry name" value="Srp40_C"/>
</dbReference>
<proteinExistence type="predicted"/>
<dbReference type="Gene3D" id="1.10.20.10">
    <property type="entry name" value="Histone, subunit A"/>
    <property type="match status" value="1"/>
</dbReference>
<organism evidence="3 4">
    <name type="scientific">Dillenia turbinata</name>
    <dbReference type="NCBI Taxonomy" id="194707"/>
    <lineage>
        <taxon>Eukaryota</taxon>
        <taxon>Viridiplantae</taxon>
        <taxon>Streptophyta</taxon>
        <taxon>Embryophyta</taxon>
        <taxon>Tracheophyta</taxon>
        <taxon>Spermatophyta</taxon>
        <taxon>Magnoliopsida</taxon>
        <taxon>eudicotyledons</taxon>
        <taxon>Gunneridae</taxon>
        <taxon>Pentapetalae</taxon>
        <taxon>Dilleniales</taxon>
        <taxon>Dilleniaceae</taxon>
        <taxon>Dillenia</taxon>
    </lineage>
</organism>
<evidence type="ECO:0000313" key="4">
    <source>
        <dbReference type="Proteomes" id="UP001370490"/>
    </source>
</evidence>
<dbReference type="InterPro" id="IPR039191">
    <property type="entry name" value="Nopp140-like"/>
</dbReference>
<dbReference type="PROSITE" id="PS50896">
    <property type="entry name" value="LISH"/>
    <property type="match status" value="1"/>
</dbReference>
<dbReference type="InterPro" id="IPR009072">
    <property type="entry name" value="Histone-fold"/>
</dbReference>